<dbReference type="CDD" id="cd04301">
    <property type="entry name" value="NAT_SF"/>
    <property type="match status" value="1"/>
</dbReference>
<reference evidence="2" key="1">
    <citation type="submission" date="2016-10" db="EMBL/GenBank/DDBJ databases">
        <authorList>
            <person name="See-Too W.S."/>
        </authorList>
    </citation>
    <scope>NUCLEOTIDE SEQUENCE</scope>
    <source>
        <strain evidence="2">L10.15</strain>
    </source>
</reference>
<accession>A0A1B1S4S7</accession>
<gene>
    <name evidence="2" type="ORF">I858_014445</name>
</gene>
<dbReference type="OrthoDB" id="5292888at2"/>
<dbReference type="InterPro" id="IPR000182">
    <property type="entry name" value="GNAT_dom"/>
</dbReference>
<evidence type="ECO:0000313" key="2">
    <source>
        <dbReference type="EMBL" id="ANU28188.1"/>
    </source>
</evidence>
<dbReference type="AlphaFoldDB" id="A0A1B1S4S7"/>
<feature type="domain" description="N-acetyltransferase" evidence="1">
    <location>
        <begin position="1"/>
        <end position="173"/>
    </location>
</feature>
<sequence>MKIRKATKQDASGIAKVHVDSWKTTYKAILPNEFLSSLSYEKRTTLWKNNLDDKTNYIVVSETDDGLITGFGTASKRPTNMVANCGDLTSIYLLEDYHGQGIGKLLMKELFLHFKKLNYETVFVEVLEDNKTRFFYEYYGAKLIQTEQLKFAENIVNELIYEWGNIDEVLKKL</sequence>
<dbReference type="KEGG" id="pll:I858_014445"/>
<dbReference type="GO" id="GO:0016747">
    <property type="term" value="F:acyltransferase activity, transferring groups other than amino-acyl groups"/>
    <property type="evidence" value="ECO:0007669"/>
    <property type="project" value="InterPro"/>
</dbReference>
<dbReference type="RefSeq" id="WP_065524556.1">
    <property type="nucleotide sequence ID" value="NZ_CP016540.2"/>
</dbReference>
<evidence type="ECO:0000313" key="3">
    <source>
        <dbReference type="Proteomes" id="UP000053354"/>
    </source>
</evidence>
<organism evidence="2 3">
    <name type="scientific">Planococcus versutus</name>
    <dbReference type="NCBI Taxonomy" id="1302659"/>
    <lineage>
        <taxon>Bacteria</taxon>
        <taxon>Bacillati</taxon>
        <taxon>Bacillota</taxon>
        <taxon>Bacilli</taxon>
        <taxon>Bacillales</taxon>
        <taxon>Caryophanaceae</taxon>
        <taxon>Planococcus</taxon>
    </lineage>
</organism>
<proteinExistence type="predicted"/>
<dbReference type="Pfam" id="PF00583">
    <property type="entry name" value="Acetyltransf_1"/>
    <property type="match status" value="1"/>
</dbReference>
<dbReference type="InterPro" id="IPR016181">
    <property type="entry name" value="Acyl_CoA_acyltransferase"/>
</dbReference>
<dbReference type="Proteomes" id="UP000053354">
    <property type="component" value="Chromosome"/>
</dbReference>
<dbReference type="Gene3D" id="3.40.630.30">
    <property type="match status" value="1"/>
</dbReference>
<evidence type="ECO:0000259" key="1">
    <source>
        <dbReference type="PROSITE" id="PS51186"/>
    </source>
</evidence>
<dbReference type="PROSITE" id="PS51186">
    <property type="entry name" value="GNAT"/>
    <property type="match status" value="1"/>
</dbReference>
<name>A0A1B1S4S7_9BACL</name>
<dbReference type="EMBL" id="CP016540">
    <property type="protein sequence ID" value="ANU28188.1"/>
    <property type="molecule type" value="Genomic_DNA"/>
</dbReference>
<dbReference type="SUPFAM" id="SSF55729">
    <property type="entry name" value="Acyl-CoA N-acyltransferases (Nat)"/>
    <property type="match status" value="1"/>
</dbReference>
<keyword evidence="3" id="KW-1185">Reference proteome</keyword>
<protein>
    <submittedName>
        <fullName evidence="2">GNAT family N-acetyltransferase</fullName>
    </submittedName>
</protein>